<accession>A0A845AIM5</accession>
<evidence type="ECO:0000313" key="1">
    <source>
        <dbReference type="EMBL" id="MXP30110.1"/>
    </source>
</evidence>
<dbReference type="OrthoDB" id="7593450at2"/>
<reference evidence="1 2" key="1">
    <citation type="submission" date="2019-12" db="EMBL/GenBank/DDBJ databases">
        <title>Genomic-based taxomic classification of the family Erythrobacteraceae.</title>
        <authorList>
            <person name="Xu L."/>
        </authorList>
    </citation>
    <scope>NUCLEOTIDE SEQUENCE [LARGE SCALE GENOMIC DNA]</scope>
    <source>
        <strain evidence="1 2">KEMB 9005-328</strain>
    </source>
</reference>
<dbReference type="InterPro" id="IPR010323">
    <property type="entry name" value="DUF924"/>
</dbReference>
<organism evidence="1 2">
    <name type="scientific">Qipengyuania algicida</name>
    <dbReference type="NCBI Taxonomy" id="1836209"/>
    <lineage>
        <taxon>Bacteria</taxon>
        <taxon>Pseudomonadati</taxon>
        <taxon>Pseudomonadota</taxon>
        <taxon>Alphaproteobacteria</taxon>
        <taxon>Sphingomonadales</taxon>
        <taxon>Erythrobacteraceae</taxon>
        <taxon>Qipengyuania</taxon>
    </lineage>
</organism>
<dbReference type="RefSeq" id="WP_160754408.1">
    <property type="nucleotide sequence ID" value="NZ_WTYA01000016.1"/>
</dbReference>
<comment type="caution">
    <text evidence="1">The sequence shown here is derived from an EMBL/GenBank/DDBJ whole genome shotgun (WGS) entry which is preliminary data.</text>
</comment>
<dbReference type="Proteomes" id="UP000439780">
    <property type="component" value="Unassembled WGS sequence"/>
</dbReference>
<proteinExistence type="predicted"/>
<dbReference type="Pfam" id="PF06041">
    <property type="entry name" value="DUF924"/>
    <property type="match status" value="1"/>
</dbReference>
<dbReference type="InterPro" id="IPR011990">
    <property type="entry name" value="TPR-like_helical_dom_sf"/>
</dbReference>
<sequence length="183" mass="20866">MAAAPRRWAADLLHVWFCTLGADDWFRPPAAVDQMLERRFARTLAAMRQRPADEFLSDPQMALAAILLFDQVPRNIHRGTRAAFATDPLARALTHGVIAREWVGPAPRNERQFMLMPLMHSERIADQRLSLRMFARYAPGNLSFARSHYRMVARFGRFPHRNDVLGRESTAAERKAVAAGNSW</sequence>
<dbReference type="EMBL" id="WTYA01000016">
    <property type="protein sequence ID" value="MXP30110.1"/>
    <property type="molecule type" value="Genomic_DNA"/>
</dbReference>
<gene>
    <name evidence="1" type="ORF">GRI58_14975</name>
</gene>
<protein>
    <submittedName>
        <fullName evidence="1">DUF924 family protein</fullName>
    </submittedName>
</protein>
<dbReference type="Gene3D" id="1.20.58.320">
    <property type="entry name" value="TPR-like"/>
    <property type="match status" value="1"/>
</dbReference>
<name>A0A845AIM5_9SPHN</name>
<dbReference type="AlphaFoldDB" id="A0A845AIM5"/>
<dbReference type="Gene3D" id="1.25.40.10">
    <property type="entry name" value="Tetratricopeptide repeat domain"/>
    <property type="match status" value="1"/>
</dbReference>
<evidence type="ECO:0000313" key="2">
    <source>
        <dbReference type="Proteomes" id="UP000439780"/>
    </source>
</evidence>
<dbReference type="SUPFAM" id="SSF48452">
    <property type="entry name" value="TPR-like"/>
    <property type="match status" value="1"/>
</dbReference>
<keyword evidence="2" id="KW-1185">Reference proteome</keyword>